<dbReference type="EMBL" id="CP118605">
    <property type="protein sequence ID" value="WGL15250.1"/>
    <property type="molecule type" value="Genomic_DNA"/>
</dbReference>
<dbReference type="CDD" id="cd03801">
    <property type="entry name" value="GT4_PimA-like"/>
    <property type="match status" value="1"/>
</dbReference>
<feature type="domain" description="Glycosyl transferase family 1" evidence="1">
    <location>
        <begin position="265"/>
        <end position="421"/>
    </location>
</feature>
<gene>
    <name evidence="2" type="ORF">PVT68_10755</name>
</gene>
<organism evidence="2 3">
    <name type="scientific">Microbulbifer bruguierae</name>
    <dbReference type="NCBI Taxonomy" id="3029061"/>
    <lineage>
        <taxon>Bacteria</taxon>
        <taxon>Pseudomonadati</taxon>
        <taxon>Pseudomonadota</taxon>
        <taxon>Gammaproteobacteria</taxon>
        <taxon>Cellvibrionales</taxon>
        <taxon>Microbulbiferaceae</taxon>
        <taxon>Microbulbifer</taxon>
    </lineage>
</organism>
<dbReference type="Proteomes" id="UP001236500">
    <property type="component" value="Chromosome"/>
</dbReference>
<dbReference type="RefSeq" id="WP_280317917.1">
    <property type="nucleotide sequence ID" value="NZ_CP118605.1"/>
</dbReference>
<dbReference type="Gene3D" id="3.40.50.2000">
    <property type="entry name" value="Glycogen Phosphorylase B"/>
    <property type="match status" value="2"/>
</dbReference>
<dbReference type="SUPFAM" id="SSF53756">
    <property type="entry name" value="UDP-Glycosyltransferase/glycogen phosphorylase"/>
    <property type="match status" value="1"/>
</dbReference>
<evidence type="ECO:0000313" key="3">
    <source>
        <dbReference type="Proteomes" id="UP001236500"/>
    </source>
</evidence>
<dbReference type="InterPro" id="IPR001296">
    <property type="entry name" value="Glyco_trans_1"/>
</dbReference>
<evidence type="ECO:0000259" key="1">
    <source>
        <dbReference type="Pfam" id="PF00534"/>
    </source>
</evidence>
<dbReference type="PANTHER" id="PTHR45947:SF3">
    <property type="entry name" value="SULFOQUINOVOSYL TRANSFERASE SQD2"/>
    <property type="match status" value="1"/>
</dbReference>
<dbReference type="PANTHER" id="PTHR45947">
    <property type="entry name" value="SULFOQUINOVOSYL TRANSFERASE SQD2"/>
    <property type="match status" value="1"/>
</dbReference>
<dbReference type="Pfam" id="PF00534">
    <property type="entry name" value="Glycos_transf_1"/>
    <property type="match status" value="1"/>
</dbReference>
<proteinExistence type="predicted"/>
<reference evidence="2 3" key="1">
    <citation type="submission" date="2023-02" db="EMBL/GenBank/DDBJ databases">
        <title>Description and genomic characterization of Microbulbifer bruguierae sp. nov., isolated from the sediment of mangrove plant Bruguiera sexangula.</title>
        <authorList>
            <person name="Long M."/>
        </authorList>
    </citation>
    <scope>NUCLEOTIDE SEQUENCE [LARGE SCALE GENOMIC DNA]</scope>
    <source>
        <strain evidence="2 3">H12</strain>
    </source>
</reference>
<name>A0ABY8N9D2_9GAMM</name>
<keyword evidence="3" id="KW-1185">Reference proteome</keyword>
<evidence type="ECO:0000313" key="2">
    <source>
        <dbReference type="EMBL" id="WGL15250.1"/>
    </source>
</evidence>
<dbReference type="InterPro" id="IPR050194">
    <property type="entry name" value="Glycosyltransferase_grp1"/>
</dbReference>
<protein>
    <submittedName>
        <fullName evidence="2">Glycosyltransferase family 4 protein</fullName>
    </submittedName>
</protein>
<accession>A0ABY8N9D2</accession>
<sequence length="457" mass="52196">MRNKVLLVVESCNPELSSVPLVGYNFARIIQRFSDVHLVTHCRNREALKRDGLIENITYYEQSWLEVIYYKFLVFFSTYRGQVIWPLRHALQYPIYFFFNRFVYRKFSLAVMRGEYDIVHAMTPMMPRFPYKIVNACKRGKQKTIFILGPVNGGVPFPKAFKHVARKEFSFLNWLRSVGGWIIPGYRKTYLSADAILTGSKYTNTWIKDTFKISKSRLIPVYENGVSDEFYSNIDVTSFTNDQNPYDTHEVSIRDVSEENSVLSLLFIGRLEPYKGCDMLLQAVQRVRDRKPGRIKLTIVGDGSQRKQLEHFVQVNDLTNDVLFRGWIPHSAVPQEYASAELFCFPSVREFGGAVVMEAMASGLPCIVVDNGGIGEYVTESSGVKIAPISREHVIEELMASILEFTENRKLLKELSNGARARAVDFSWSSKRTALEKIYNELSIQLESGEATLAGSG</sequence>